<feature type="region of interest" description="Disordered" evidence="1">
    <location>
        <begin position="83"/>
        <end position="104"/>
    </location>
</feature>
<reference evidence="3 4" key="2">
    <citation type="submission" date="2020-05" db="EMBL/GenBank/DDBJ databases">
        <title>Draft genome sequence of Desulfovibrio sp. strainFSS-1.</title>
        <authorList>
            <person name="Shimoshige H."/>
            <person name="Kobayashi H."/>
            <person name="Maekawa T."/>
        </authorList>
    </citation>
    <scope>NUCLEOTIDE SEQUENCE [LARGE SCALE GENOMIC DNA]</scope>
    <source>
        <strain evidence="3 4">SIID29052-01</strain>
    </source>
</reference>
<dbReference type="EMBL" id="BLTE01000001">
    <property type="protein sequence ID" value="GFK92248.1"/>
    <property type="molecule type" value="Genomic_DNA"/>
</dbReference>
<evidence type="ECO:0000313" key="4">
    <source>
        <dbReference type="Proteomes" id="UP000494245"/>
    </source>
</evidence>
<reference evidence="3 4" key="1">
    <citation type="submission" date="2020-04" db="EMBL/GenBank/DDBJ databases">
        <authorList>
            <consortium name="Desulfovibrio sp. FSS-1 genome sequencing consortium"/>
            <person name="Shimoshige H."/>
            <person name="Kobayashi H."/>
            <person name="Maekawa T."/>
        </authorList>
    </citation>
    <scope>NUCLEOTIDE SEQUENCE [LARGE SCALE GENOMIC DNA]</scope>
    <source>
        <strain evidence="3 4">SIID29052-01</strain>
    </source>
</reference>
<keyword evidence="4" id="KW-1185">Reference proteome</keyword>
<sequence>MQFRVSRIVVSLMLALVLAAPAAMAQDKNPNASEDKTAKVSDEAKRLEALAMAAQLAEYGRANQSAVALLTAAQIMKNTPVTEATKAKTTEGEGKGDAKGKGELDTPEKLLAEAKTLAKGNAKLIEVIEQEMKQGSTRQVVNGPIRILENVKAGYSDIYKEFVFKGNERAGVLVIGDGDADIDLFVYDQNGNLIGKDIDRTSRCLVEWSPRWQGPFTIKIRNLGNVSSNYLMYIP</sequence>
<accession>A0A6V8LPJ9</accession>
<evidence type="ECO:0000313" key="3">
    <source>
        <dbReference type="EMBL" id="GFK92248.1"/>
    </source>
</evidence>
<evidence type="ECO:0000256" key="2">
    <source>
        <dbReference type="SAM" id="SignalP"/>
    </source>
</evidence>
<dbReference type="Proteomes" id="UP000494245">
    <property type="component" value="Unassembled WGS sequence"/>
</dbReference>
<protein>
    <submittedName>
        <fullName evidence="3">Uncharacterized protein</fullName>
    </submittedName>
</protein>
<dbReference type="Gene3D" id="2.60.120.380">
    <property type="match status" value="1"/>
</dbReference>
<feature type="compositionally biased region" description="Basic and acidic residues" evidence="1">
    <location>
        <begin position="85"/>
        <end position="104"/>
    </location>
</feature>
<name>A0A6V8LPJ9_9BACT</name>
<gene>
    <name evidence="3" type="ORF">NNJEOMEG_00070</name>
</gene>
<feature type="signal peptide" evidence="2">
    <location>
        <begin position="1"/>
        <end position="25"/>
    </location>
</feature>
<dbReference type="AlphaFoldDB" id="A0A6V8LPJ9"/>
<organism evidence="3 4">
    <name type="scientific">Fundidesulfovibrio magnetotacticus</name>
    <dbReference type="NCBI Taxonomy" id="2730080"/>
    <lineage>
        <taxon>Bacteria</taxon>
        <taxon>Pseudomonadati</taxon>
        <taxon>Thermodesulfobacteriota</taxon>
        <taxon>Desulfovibrionia</taxon>
        <taxon>Desulfovibrionales</taxon>
        <taxon>Desulfovibrionaceae</taxon>
        <taxon>Fundidesulfovibrio</taxon>
    </lineage>
</organism>
<proteinExistence type="predicted"/>
<feature type="chain" id="PRO_5028797733" evidence="2">
    <location>
        <begin position="26"/>
        <end position="235"/>
    </location>
</feature>
<keyword evidence="2" id="KW-0732">Signal</keyword>
<evidence type="ECO:0000256" key="1">
    <source>
        <dbReference type="SAM" id="MobiDB-lite"/>
    </source>
</evidence>
<comment type="caution">
    <text evidence="3">The sequence shown here is derived from an EMBL/GenBank/DDBJ whole genome shotgun (WGS) entry which is preliminary data.</text>
</comment>